<proteinExistence type="predicted"/>
<organism evidence="2">
    <name type="scientific">Oryza glumipatula</name>
    <dbReference type="NCBI Taxonomy" id="40148"/>
    <lineage>
        <taxon>Eukaryota</taxon>
        <taxon>Viridiplantae</taxon>
        <taxon>Streptophyta</taxon>
        <taxon>Embryophyta</taxon>
        <taxon>Tracheophyta</taxon>
        <taxon>Spermatophyta</taxon>
        <taxon>Magnoliopsida</taxon>
        <taxon>Liliopsida</taxon>
        <taxon>Poales</taxon>
        <taxon>Poaceae</taxon>
        <taxon>BOP clade</taxon>
        <taxon>Oryzoideae</taxon>
        <taxon>Oryzeae</taxon>
        <taxon>Oryzinae</taxon>
        <taxon>Oryza</taxon>
    </lineage>
</organism>
<accession>A0A0D9Y929</accession>
<evidence type="ECO:0000313" key="2">
    <source>
        <dbReference type="EnsemblPlants" id="OGLUM01G19390.1"/>
    </source>
</evidence>
<name>A0A0D9Y929_9ORYZ</name>
<evidence type="ECO:0000256" key="1">
    <source>
        <dbReference type="SAM" id="MobiDB-lite"/>
    </source>
</evidence>
<feature type="compositionally biased region" description="Basic residues" evidence="1">
    <location>
        <begin position="78"/>
        <end position="89"/>
    </location>
</feature>
<keyword evidence="3" id="KW-1185">Reference proteome</keyword>
<feature type="region of interest" description="Disordered" evidence="1">
    <location>
        <begin position="1"/>
        <end position="31"/>
    </location>
</feature>
<dbReference type="Gramene" id="OGLUM01G19390.1">
    <property type="protein sequence ID" value="OGLUM01G19390.1"/>
    <property type="gene ID" value="OGLUM01G19390"/>
</dbReference>
<sequence length="100" mass="11184">MGRQVLDRSPIPNRTPPESQRSRLPPRPRRVRVAPLSYVALHRAPRRARALNAAHPFPRAASIRSQSQADCATPSHAPLHRVSHQHHVRTASNPEPDPLP</sequence>
<dbReference type="Proteomes" id="UP000026961">
    <property type="component" value="Chromosome 1"/>
</dbReference>
<dbReference type="HOGENOM" id="CLU_2310446_0_0_1"/>
<dbReference type="AlphaFoldDB" id="A0A0D9Y929"/>
<evidence type="ECO:0000313" key="3">
    <source>
        <dbReference type="Proteomes" id="UP000026961"/>
    </source>
</evidence>
<feature type="region of interest" description="Disordered" evidence="1">
    <location>
        <begin position="59"/>
        <end position="100"/>
    </location>
</feature>
<reference evidence="2" key="1">
    <citation type="submission" date="2013-08" db="EMBL/GenBank/DDBJ databases">
        <title>Oryza genome evolution.</title>
        <authorList>
            <person name="Wing R.A."/>
            <person name="Panaud O."/>
            <person name="Oliveira A.C."/>
        </authorList>
    </citation>
    <scope>NUCLEOTIDE SEQUENCE</scope>
</reference>
<dbReference type="EnsemblPlants" id="OGLUM01G19390.1">
    <property type="protein sequence ID" value="OGLUM01G19390.1"/>
    <property type="gene ID" value="OGLUM01G19390"/>
</dbReference>
<protein>
    <submittedName>
        <fullName evidence="2">Uncharacterized protein</fullName>
    </submittedName>
</protein>
<reference evidence="2" key="3">
    <citation type="submission" date="2018-05" db="EMBL/GenBank/DDBJ databases">
        <title>OgluRS3 (Oryza glumaepatula Reference Sequence Version 3).</title>
        <authorList>
            <person name="Zhang J."/>
            <person name="Kudrna D."/>
            <person name="Lee S."/>
            <person name="Talag J."/>
            <person name="Welchert J."/>
            <person name="Wing R.A."/>
        </authorList>
    </citation>
    <scope>NUCLEOTIDE SEQUENCE [LARGE SCALE GENOMIC DNA]</scope>
</reference>
<reference evidence="2" key="2">
    <citation type="submission" date="2015-04" db="UniProtKB">
        <authorList>
            <consortium name="EnsemblPlants"/>
        </authorList>
    </citation>
    <scope>IDENTIFICATION</scope>
</reference>